<dbReference type="AlphaFoldDB" id="A0A2G8JWD6"/>
<dbReference type="GO" id="GO:0140658">
    <property type="term" value="F:ATP-dependent chromatin remodeler activity"/>
    <property type="evidence" value="ECO:0007669"/>
    <property type="project" value="TreeGrafter"/>
</dbReference>
<comment type="caution">
    <text evidence="3">The sequence shown here is derived from an EMBL/GenBank/DDBJ whole genome shotgun (WGS) entry which is preliminary data.</text>
</comment>
<keyword evidence="3" id="KW-0067">ATP-binding</keyword>
<reference evidence="3 4" key="1">
    <citation type="journal article" date="2017" name="PLoS Biol.">
        <title>The sea cucumber genome provides insights into morphological evolution and visceral regeneration.</title>
        <authorList>
            <person name="Zhang X."/>
            <person name="Sun L."/>
            <person name="Yuan J."/>
            <person name="Sun Y."/>
            <person name="Gao Y."/>
            <person name="Zhang L."/>
            <person name="Li S."/>
            <person name="Dai H."/>
            <person name="Hamel J.F."/>
            <person name="Liu C."/>
            <person name="Yu Y."/>
            <person name="Liu S."/>
            <person name="Lin W."/>
            <person name="Guo K."/>
            <person name="Jin S."/>
            <person name="Xu P."/>
            <person name="Storey K.B."/>
            <person name="Huan P."/>
            <person name="Zhang T."/>
            <person name="Zhou Y."/>
            <person name="Zhang J."/>
            <person name="Lin C."/>
            <person name="Li X."/>
            <person name="Xing L."/>
            <person name="Huo D."/>
            <person name="Sun M."/>
            <person name="Wang L."/>
            <person name="Mercier A."/>
            <person name="Li F."/>
            <person name="Yang H."/>
            <person name="Xiang J."/>
        </authorList>
    </citation>
    <scope>NUCLEOTIDE SEQUENCE [LARGE SCALE GENOMIC DNA]</scope>
    <source>
        <strain evidence="3">Shaxun</strain>
        <tissue evidence="3">Muscle</tissue>
    </source>
</reference>
<feature type="non-terminal residue" evidence="3">
    <location>
        <position position="1"/>
    </location>
</feature>
<protein>
    <submittedName>
        <fullName evidence="3">Putative chromodomain-helicase-DNA-binding protein 1-like</fullName>
    </submittedName>
</protein>
<dbReference type="GO" id="GO:0003682">
    <property type="term" value="F:chromatin binding"/>
    <property type="evidence" value="ECO:0007669"/>
    <property type="project" value="TreeGrafter"/>
</dbReference>
<sequence>HLTVTTCNTPDSFSLSETPFNTDELKVILKFGAEELFKDSDHEDNEEMDIDTILERAETTETEEHMGKGEELLSQFKVASFATMEDDLQDEGKTWEEIIPEDARNKLDEEDKQKEQLELYLPPRIRKQVNRMTYHGSDSETSVVSRKRKRRGSSVTVSESEQATLRRK</sequence>
<organism evidence="3 4">
    <name type="scientific">Stichopus japonicus</name>
    <name type="common">Sea cucumber</name>
    <dbReference type="NCBI Taxonomy" id="307972"/>
    <lineage>
        <taxon>Eukaryota</taxon>
        <taxon>Metazoa</taxon>
        <taxon>Echinodermata</taxon>
        <taxon>Eleutherozoa</taxon>
        <taxon>Echinozoa</taxon>
        <taxon>Holothuroidea</taxon>
        <taxon>Aspidochirotacea</taxon>
        <taxon>Aspidochirotida</taxon>
        <taxon>Stichopodidae</taxon>
        <taxon>Apostichopus</taxon>
    </lineage>
</organism>
<dbReference type="GO" id="GO:0034728">
    <property type="term" value="P:nucleosome organization"/>
    <property type="evidence" value="ECO:0007669"/>
    <property type="project" value="TreeGrafter"/>
</dbReference>
<name>A0A2G8JWD6_STIJA</name>
<gene>
    <name evidence="3" type="ORF">BSL78_23102</name>
</gene>
<evidence type="ECO:0000256" key="2">
    <source>
        <dbReference type="SAM" id="MobiDB-lite"/>
    </source>
</evidence>
<dbReference type="Proteomes" id="UP000230750">
    <property type="component" value="Unassembled WGS sequence"/>
</dbReference>
<keyword evidence="3" id="KW-0347">Helicase</keyword>
<dbReference type="PANTHER" id="PTHR45623:SF14">
    <property type="entry name" value="CHROMODOMAIN-HELICASE-DNA-BINDING PROTEIN 1"/>
    <property type="match status" value="1"/>
</dbReference>
<dbReference type="GO" id="GO:0003677">
    <property type="term" value="F:DNA binding"/>
    <property type="evidence" value="ECO:0007669"/>
    <property type="project" value="UniProtKB-KW"/>
</dbReference>
<dbReference type="GO" id="GO:0016887">
    <property type="term" value="F:ATP hydrolysis activity"/>
    <property type="evidence" value="ECO:0007669"/>
    <property type="project" value="TreeGrafter"/>
</dbReference>
<feature type="region of interest" description="Disordered" evidence="2">
    <location>
        <begin position="128"/>
        <end position="168"/>
    </location>
</feature>
<dbReference type="GO" id="GO:0004386">
    <property type="term" value="F:helicase activity"/>
    <property type="evidence" value="ECO:0007669"/>
    <property type="project" value="UniProtKB-KW"/>
</dbReference>
<dbReference type="PANTHER" id="PTHR45623">
    <property type="entry name" value="CHROMODOMAIN-HELICASE-DNA-BINDING PROTEIN 3-RELATED-RELATED"/>
    <property type="match status" value="1"/>
</dbReference>
<keyword evidence="1" id="KW-0539">Nucleus</keyword>
<proteinExistence type="predicted"/>
<evidence type="ECO:0000313" key="4">
    <source>
        <dbReference type="Proteomes" id="UP000230750"/>
    </source>
</evidence>
<keyword evidence="4" id="KW-1185">Reference proteome</keyword>
<dbReference type="GO" id="GO:0005634">
    <property type="term" value="C:nucleus"/>
    <property type="evidence" value="ECO:0007669"/>
    <property type="project" value="TreeGrafter"/>
</dbReference>
<feature type="compositionally biased region" description="Polar residues" evidence="2">
    <location>
        <begin position="159"/>
        <end position="168"/>
    </location>
</feature>
<accession>A0A2G8JWD6</accession>
<dbReference type="GO" id="GO:0000785">
    <property type="term" value="C:chromatin"/>
    <property type="evidence" value="ECO:0007669"/>
    <property type="project" value="TreeGrafter"/>
</dbReference>
<evidence type="ECO:0000256" key="1">
    <source>
        <dbReference type="ARBA" id="ARBA00023242"/>
    </source>
</evidence>
<keyword evidence="3" id="KW-0547">Nucleotide-binding</keyword>
<dbReference type="GO" id="GO:0042393">
    <property type="term" value="F:histone binding"/>
    <property type="evidence" value="ECO:0007669"/>
    <property type="project" value="TreeGrafter"/>
</dbReference>
<dbReference type="EMBL" id="MRZV01001169">
    <property type="protein sequence ID" value="PIK40058.1"/>
    <property type="molecule type" value="Genomic_DNA"/>
</dbReference>
<evidence type="ECO:0000313" key="3">
    <source>
        <dbReference type="EMBL" id="PIK40058.1"/>
    </source>
</evidence>
<dbReference type="STRING" id="307972.A0A2G8JWD6"/>
<keyword evidence="3" id="KW-0238">DNA-binding</keyword>
<keyword evidence="3" id="KW-0378">Hydrolase</keyword>
<dbReference type="OrthoDB" id="9908083at2759"/>